<reference evidence="7 8" key="1">
    <citation type="journal article" date="2010" name="Nature">
        <title>Genome sequence of the palaeopolyploid soybean.</title>
        <authorList>
            <person name="Schmutz J."/>
            <person name="Cannon S.B."/>
            <person name="Schlueter J."/>
            <person name="Ma J."/>
            <person name="Mitros T."/>
            <person name="Nelson W."/>
            <person name="Hyten D.L."/>
            <person name="Song Q."/>
            <person name="Thelen J.J."/>
            <person name="Cheng J."/>
            <person name="Xu D."/>
            <person name="Hellsten U."/>
            <person name="May G.D."/>
            <person name="Yu Y."/>
            <person name="Sakurai T."/>
            <person name="Umezawa T."/>
            <person name="Bhattacharyya M.K."/>
            <person name="Sandhu D."/>
            <person name="Valliyodan B."/>
            <person name="Lindquist E."/>
            <person name="Peto M."/>
            <person name="Grant D."/>
            <person name="Shu S."/>
            <person name="Goodstein D."/>
            <person name="Barry K."/>
            <person name="Futrell-Griggs M."/>
            <person name="Abernathy B."/>
            <person name="Du J."/>
            <person name="Tian Z."/>
            <person name="Zhu L."/>
            <person name="Gill N."/>
            <person name="Joshi T."/>
            <person name="Libault M."/>
            <person name="Sethuraman A."/>
            <person name="Zhang X.-C."/>
            <person name="Shinozaki K."/>
            <person name="Nguyen H.T."/>
            <person name="Wing R.A."/>
            <person name="Cregan P."/>
            <person name="Specht J."/>
            <person name="Grimwood J."/>
            <person name="Rokhsar D."/>
            <person name="Stacey G."/>
            <person name="Shoemaker R.C."/>
            <person name="Jackson S.A."/>
        </authorList>
    </citation>
    <scope>NUCLEOTIDE SEQUENCE [LARGE SCALE GENOMIC DNA]</scope>
    <source>
        <strain evidence="8">cv. Williams 82</strain>
        <tissue evidence="7">Callus</tissue>
    </source>
</reference>
<dbReference type="GeneID" id="100776393"/>
<evidence type="ECO:0000259" key="6">
    <source>
        <dbReference type="Pfam" id="PF08241"/>
    </source>
</evidence>
<evidence type="ECO:0000313" key="9">
    <source>
        <dbReference type="Proteomes" id="UP000008827"/>
    </source>
</evidence>
<dbReference type="eggNOG" id="KOG2352">
    <property type="taxonomic scope" value="Eukaryota"/>
</dbReference>
<feature type="region of interest" description="Disordered" evidence="5">
    <location>
        <begin position="460"/>
        <end position="488"/>
    </location>
</feature>
<dbReference type="FunFam" id="3.40.50.150:FF:000256">
    <property type="entry name" value="S-adenosyl-L-methionine-dependent methyltransferase superfamily protein"/>
    <property type="match status" value="1"/>
</dbReference>
<evidence type="ECO:0000313" key="7">
    <source>
        <dbReference type="EMBL" id="KRH58873.1"/>
    </source>
</evidence>
<dbReference type="STRING" id="3847.I1K3T9"/>
<dbReference type="Gramene" id="KRH58873">
    <property type="protein sequence ID" value="KRH58873"/>
    <property type="gene ID" value="GLYMA_05G153400"/>
</dbReference>
<dbReference type="Proteomes" id="UP000008827">
    <property type="component" value="Chromosome 5"/>
</dbReference>
<dbReference type="Gene3D" id="3.40.50.150">
    <property type="entry name" value="Vaccinia Virus protein VP39"/>
    <property type="match status" value="2"/>
</dbReference>
<evidence type="ECO:0000256" key="3">
    <source>
        <dbReference type="ARBA" id="ARBA00022679"/>
    </source>
</evidence>
<dbReference type="AlphaFoldDB" id="I1K3T9"/>
<dbReference type="InterPro" id="IPR051419">
    <property type="entry name" value="Lys/N-term_MeTrsfase_sf"/>
</dbReference>
<gene>
    <name evidence="8" type="primary">LOC100776393</name>
    <name evidence="7" type="ORF">GLYMA_05G153400</name>
</gene>
<dbReference type="InterPro" id="IPR029063">
    <property type="entry name" value="SAM-dependent_MTases_sf"/>
</dbReference>
<dbReference type="RefSeq" id="XP_003524938.1">
    <property type="nucleotide sequence ID" value="XM_003524890.5"/>
</dbReference>
<dbReference type="EnsemblPlants" id="KRH58873">
    <property type="protein sequence ID" value="KRH58873"/>
    <property type="gene ID" value="GLYMA_05G153400"/>
</dbReference>
<keyword evidence="4" id="KW-0511">Multifunctional enzyme</keyword>
<sequence length="761" mass="84681">MGSKGKKKGSPEDILETLGDFTSKENWDKFFTLRGDSFEWYAEWPNLRDPLLSLLKTVPLPLQLLVPGCGNSRLSEHLYDAGHTAITNIDFSKVVISDMLRRNVRDRPLMRWRIMDMTAMQFEDESFGAVIDKGGLDALMEPELGPKLGNQYLSEVKRVLKPGGKFVCLTLAESHVLNLLFSKFRLGWKMSVDAIPLKSSGKPSLQTFMVVVEKELSTLVHQITSLLHNSSLHCNSKQVSGLHEALQNENQIREKYSSGSNLLYSVEDLQEELTKLSQGRRLQLTLGGQGYSTFSYRAVILDAEEQASPFTYHCGVFIVPKTRAREWLFYSEEGQWMVVRSSEAARLIMVYLDASHSDTSMEEIQKDLSPLVTQLAPAENENGAKIPFMMASEGIKERNIIHKVTSSLTGSIIVEDVIYENVDSEVSCIFPSRELVFRRLVFERAANLVQSEALLKDEQSPTKLVSETGRKKNNASSKSRKSGSQRHSIGASSQLTVYHGYVASSYHTGIISGFTLISSYMENVASSGKMVKAVIIGLGAGLLSMFLHGCIPFLEIETVELDPMIVDIARDYFSFVEDKRLKVHVADGIQFVREIDSSGAPQIHGKSNDPSNTESALNASSTVSHAGVKVTKVDIIIVDVDSSDPSSGLTCPAPDFLDESFLETVKDKLSEDGLFVVNLVSRSQAIKDMALSKMKKVFSHLFCLQLDEDVNEVHFALKSESCIEDSCFSEASLKLHKLLEFKHPEIGQNIINATKKIRHLK</sequence>
<name>I1K3T9_SOYBN</name>
<keyword evidence="2" id="KW-0489">Methyltransferase</keyword>
<evidence type="ECO:0000256" key="5">
    <source>
        <dbReference type="SAM" id="MobiDB-lite"/>
    </source>
</evidence>
<dbReference type="SUPFAM" id="SSF53335">
    <property type="entry name" value="S-adenosyl-L-methionine-dependent methyltransferases"/>
    <property type="match status" value="2"/>
</dbReference>
<reference evidence="7" key="3">
    <citation type="submission" date="2018-07" db="EMBL/GenBank/DDBJ databases">
        <title>WGS assembly of Glycine max.</title>
        <authorList>
            <person name="Schmutz J."/>
            <person name="Cannon S."/>
            <person name="Schlueter J."/>
            <person name="Ma J."/>
            <person name="Mitros T."/>
            <person name="Nelson W."/>
            <person name="Hyten D."/>
            <person name="Song Q."/>
            <person name="Thelen J."/>
            <person name="Cheng J."/>
            <person name="Xu D."/>
            <person name="Hellsten U."/>
            <person name="May G."/>
            <person name="Yu Y."/>
            <person name="Sakurai T."/>
            <person name="Umezawa T."/>
            <person name="Bhattacharyya M."/>
            <person name="Sandhu D."/>
            <person name="Valliyodan B."/>
            <person name="Lindquist E."/>
            <person name="Peto M."/>
            <person name="Grant D."/>
            <person name="Shu S."/>
            <person name="Goodstein D."/>
            <person name="Barry K."/>
            <person name="Futrell-Griggs M."/>
            <person name="Abernathy B."/>
            <person name="Du J."/>
            <person name="Tian Z."/>
            <person name="Zhu L."/>
            <person name="Gill N."/>
            <person name="Joshi T."/>
            <person name="Libault M."/>
            <person name="Sethuraman A."/>
            <person name="Zhang X."/>
            <person name="Shinozaki K."/>
            <person name="Nguyen H."/>
            <person name="Wing R."/>
            <person name="Cregan P."/>
            <person name="Specht J."/>
            <person name="Grimwood J."/>
            <person name="Rokhsar D."/>
            <person name="Stacey G."/>
            <person name="Shoemaker R."/>
            <person name="Jackson S."/>
        </authorList>
    </citation>
    <scope>NUCLEOTIDE SEQUENCE</scope>
    <source>
        <tissue evidence="7">Callus</tissue>
    </source>
</reference>
<dbReference type="ExpressionAtlas" id="I1K3T9">
    <property type="expression patterns" value="baseline and differential"/>
</dbReference>
<accession>I1K3T9</accession>
<dbReference type="GO" id="GO:0008757">
    <property type="term" value="F:S-adenosylmethionine-dependent methyltransferase activity"/>
    <property type="evidence" value="ECO:0007669"/>
    <property type="project" value="InterPro"/>
</dbReference>
<dbReference type="KEGG" id="gmx:100776393"/>
<organism evidence="8">
    <name type="scientific">Glycine max</name>
    <name type="common">Soybean</name>
    <name type="synonym">Glycine hispida</name>
    <dbReference type="NCBI Taxonomy" id="3847"/>
    <lineage>
        <taxon>Eukaryota</taxon>
        <taxon>Viridiplantae</taxon>
        <taxon>Streptophyta</taxon>
        <taxon>Embryophyta</taxon>
        <taxon>Tracheophyta</taxon>
        <taxon>Spermatophyta</taxon>
        <taxon>Magnoliopsida</taxon>
        <taxon>eudicotyledons</taxon>
        <taxon>Gunneridae</taxon>
        <taxon>Pentapetalae</taxon>
        <taxon>rosids</taxon>
        <taxon>fabids</taxon>
        <taxon>Fabales</taxon>
        <taxon>Fabaceae</taxon>
        <taxon>Papilionoideae</taxon>
        <taxon>50 kb inversion clade</taxon>
        <taxon>NPAAA clade</taxon>
        <taxon>indigoferoid/millettioid clade</taxon>
        <taxon>Phaseoleae</taxon>
        <taxon>Glycine</taxon>
        <taxon>Glycine subgen. Soja</taxon>
    </lineage>
</organism>
<dbReference type="FunFam" id="3.40.50.150:FF:000211">
    <property type="entry name" value="Methyltransferase-like protein 13"/>
    <property type="match status" value="1"/>
</dbReference>
<dbReference type="PANTHER" id="PTHR12176">
    <property type="entry name" value="SAM-DEPENDENT METHYLTRANSFERASE SUPERFAMILY PROTEIN"/>
    <property type="match status" value="1"/>
</dbReference>
<keyword evidence="9" id="KW-1185">Reference proteome</keyword>
<dbReference type="EMBL" id="CM000838">
    <property type="protein sequence ID" value="KRH58873.1"/>
    <property type="molecule type" value="Genomic_DNA"/>
</dbReference>
<reference evidence="8" key="2">
    <citation type="submission" date="2018-02" db="UniProtKB">
        <authorList>
            <consortium name="EnsemblPlants"/>
        </authorList>
    </citation>
    <scope>IDENTIFICATION</scope>
    <source>
        <strain evidence="8">Williams 82</strain>
    </source>
</reference>
<evidence type="ECO:0000313" key="8">
    <source>
        <dbReference type="EnsemblPlants" id="KRH58873"/>
    </source>
</evidence>
<dbReference type="PANTHER" id="PTHR12176:SF78">
    <property type="entry name" value="EEF1A LYSINE AND N-TERMINAL METHYLTRANSFERASE"/>
    <property type="match status" value="1"/>
</dbReference>
<dbReference type="CDD" id="cd02440">
    <property type="entry name" value="AdoMet_MTases"/>
    <property type="match status" value="1"/>
</dbReference>
<dbReference type="PaxDb" id="3847-GLYMA05G28620.1"/>
<proteinExistence type="inferred from homology"/>
<protein>
    <recommendedName>
        <fullName evidence="6">Methyltransferase type 11 domain-containing protein</fullName>
    </recommendedName>
</protein>
<dbReference type="HOGENOM" id="CLU_010025_1_0_1"/>
<dbReference type="Pfam" id="PF08241">
    <property type="entry name" value="Methyltransf_11"/>
    <property type="match status" value="1"/>
</dbReference>
<dbReference type="OrthoDB" id="411785at2759"/>
<evidence type="ECO:0000256" key="1">
    <source>
        <dbReference type="ARBA" id="ARBA00008361"/>
    </source>
</evidence>
<evidence type="ECO:0000256" key="4">
    <source>
        <dbReference type="ARBA" id="ARBA00023268"/>
    </source>
</evidence>
<keyword evidence="3" id="KW-0808">Transferase</keyword>
<dbReference type="GO" id="GO:0032259">
    <property type="term" value="P:methylation"/>
    <property type="evidence" value="ECO:0007669"/>
    <property type="project" value="UniProtKB-KW"/>
</dbReference>
<feature type="domain" description="Methyltransferase type 11" evidence="6">
    <location>
        <begin position="67"/>
        <end position="168"/>
    </location>
</feature>
<evidence type="ECO:0000256" key="2">
    <source>
        <dbReference type="ARBA" id="ARBA00022603"/>
    </source>
</evidence>
<dbReference type="InterPro" id="IPR013216">
    <property type="entry name" value="Methyltransf_11"/>
</dbReference>
<dbReference type="SMR" id="I1K3T9"/>
<comment type="similarity">
    <text evidence="1">Belongs to the methyltransferase superfamily.</text>
</comment>